<comment type="caution">
    <text evidence="1">The sequence shown here is derived from an EMBL/GenBank/DDBJ whole genome shotgun (WGS) entry which is preliminary data.</text>
</comment>
<accession>I0YRM7</accession>
<protein>
    <submittedName>
        <fullName evidence="1">DUF564-domain-containing protein</fullName>
    </submittedName>
</protein>
<dbReference type="Pfam" id="PF01947">
    <property type="entry name" value="Rv2949c-like"/>
    <property type="match status" value="1"/>
</dbReference>
<evidence type="ECO:0000313" key="2">
    <source>
        <dbReference type="Proteomes" id="UP000007264"/>
    </source>
</evidence>
<dbReference type="InterPro" id="IPR028978">
    <property type="entry name" value="Chorismate_lyase_/UTRA_dom_sf"/>
</dbReference>
<dbReference type="KEGG" id="csl:COCSUDRAFT_17705"/>
<keyword evidence="2" id="KW-1185">Reference proteome</keyword>
<dbReference type="SUPFAM" id="SSF64288">
    <property type="entry name" value="Chorismate lyase-like"/>
    <property type="match status" value="1"/>
</dbReference>
<evidence type="ECO:0000313" key="1">
    <source>
        <dbReference type="EMBL" id="EIE21046.1"/>
    </source>
</evidence>
<dbReference type="OrthoDB" id="89176at2759"/>
<dbReference type="RefSeq" id="XP_005645590.1">
    <property type="nucleotide sequence ID" value="XM_005645533.1"/>
</dbReference>
<dbReference type="AlphaFoldDB" id="I0YRM7"/>
<dbReference type="GeneID" id="17039028"/>
<sequence>LSPRWRMALLSDSTVSRHLQLITGQNVKADNIDQVDIGMDVAGLPDNVARIPGPRSQREVHLTVSGMALVCATTWWNTAEIPRFLGEPQKPIWSNLASTCTELFREITQLYCGYSPELEEKFGHAGPFWGREYIFWGDGEPVTLINEIFSPALEEYLGPMQM</sequence>
<dbReference type="InterPro" id="IPR002800">
    <property type="entry name" value="Rv2949c-like"/>
</dbReference>
<name>I0YRM7_COCSC</name>
<dbReference type="Gene3D" id="3.40.1410.10">
    <property type="entry name" value="Chorismate lyase-like"/>
    <property type="match status" value="1"/>
</dbReference>
<organism evidence="1 2">
    <name type="scientific">Coccomyxa subellipsoidea (strain C-169)</name>
    <name type="common">Green microalga</name>
    <dbReference type="NCBI Taxonomy" id="574566"/>
    <lineage>
        <taxon>Eukaryota</taxon>
        <taxon>Viridiplantae</taxon>
        <taxon>Chlorophyta</taxon>
        <taxon>core chlorophytes</taxon>
        <taxon>Trebouxiophyceae</taxon>
        <taxon>Trebouxiophyceae incertae sedis</taxon>
        <taxon>Coccomyxaceae</taxon>
        <taxon>Coccomyxa</taxon>
        <taxon>Coccomyxa subellipsoidea</taxon>
    </lineage>
</organism>
<dbReference type="Proteomes" id="UP000007264">
    <property type="component" value="Unassembled WGS sequence"/>
</dbReference>
<feature type="non-terminal residue" evidence="1">
    <location>
        <position position="1"/>
    </location>
</feature>
<dbReference type="EMBL" id="AGSI01000013">
    <property type="protein sequence ID" value="EIE21046.1"/>
    <property type="molecule type" value="Genomic_DNA"/>
</dbReference>
<gene>
    <name evidence="1" type="ORF">COCSUDRAFT_17705</name>
</gene>
<dbReference type="eggNOG" id="ENOG502S0WW">
    <property type="taxonomic scope" value="Eukaryota"/>
</dbReference>
<proteinExistence type="predicted"/>
<reference evidence="1 2" key="1">
    <citation type="journal article" date="2012" name="Genome Biol.">
        <title>The genome of the polar eukaryotic microalga coccomyxa subellipsoidea reveals traits of cold adaptation.</title>
        <authorList>
            <person name="Blanc G."/>
            <person name="Agarkova I."/>
            <person name="Grimwood J."/>
            <person name="Kuo A."/>
            <person name="Brueggeman A."/>
            <person name="Dunigan D."/>
            <person name="Gurnon J."/>
            <person name="Ladunga I."/>
            <person name="Lindquist E."/>
            <person name="Lucas S."/>
            <person name="Pangilinan J."/>
            <person name="Proschold T."/>
            <person name="Salamov A."/>
            <person name="Schmutz J."/>
            <person name="Weeks D."/>
            <person name="Yamada T."/>
            <person name="Claverie J.M."/>
            <person name="Grigoriev I."/>
            <person name="Van Etten J."/>
            <person name="Lomsadze A."/>
            <person name="Borodovsky M."/>
        </authorList>
    </citation>
    <scope>NUCLEOTIDE SEQUENCE [LARGE SCALE GENOMIC DNA]</scope>
    <source>
        <strain evidence="1 2">C-169</strain>
    </source>
</reference>